<evidence type="ECO:0000259" key="1">
    <source>
        <dbReference type="Pfam" id="PF08818"/>
    </source>
</evidence>
<name>A0A2A4WWK2_9GAMM</name>
<gene>
    <name evidence="2" type="ORF">COB20_14725</name>
</gene>
<dbReference type="Proteomes" id="UP000218767">
    <property type="component" value="Unassembled WGS sequence"/>
</dbReference>
<evidence type="ECO:0000313" key="2">
    <source>
        <dbReference type="EMBL" id="PCI74713.1"/>
    </source>
</evidence>
<dbReference type="InterPro" id="IPR014922">
    <property type="entry name" value="YdhG-like"/>
</dbReference>
<reference evidence="3" key="1">
    <citation type="submission" date="2017-08" db="EMBL/GenBank/DDBJ databases">
        <title>A dynamic microbial community with high functional redundancy inhabits the cold, oxic subseafloor aquifer.</title>
        <authorList>
            <person name="Tully B.J."/>
            <person name="Wheat C.G."/>
            <person name="Glazer B.T."/>
            <person name="Huber J.A."/>
        </authorList>
    </citation>
    <scope>NUCLEOTIDE SEQUENCE [LARGE SCALE GENOMIC DNA]</scope>
</reference>
<dbReference type="SUPFAM" id="SSF159888">
    <property type="entry name" value="YdhG-like"/>
    <property type="match status" value="1"/>
</dbReference>
<accession>A0A2A4WWK2</accession>
<dbReference type="AlphaFoldDB" id="A0A2A4WWK2"/>
<proteinExistence type="predicted"/>
<evidence type="ECO:0000313" key="3">
    <source>
        <dbReference type="Proteomes" id="UP000218767"/>
    </source>
</evidence>
<sequence length="134" mass="15394">MEATIREKFESYPDEIQPSLMRLRELIASVAKEYDLGAVEESLKWGELSYCVKGGSAIRTGWRPKSPDKIFVFFHCQTKLIETFNEIYGELFSYEGKRAIVLKRSETGSVQELKHCIGLALRYHKLKHLPLLGV</sequence>
<dbReference type="Pfam" id="PF08818">
    <property type="entry name" value="DUF1801"/>
    <property type="match status" value="1"/>
</dbReference>
<dbReference type="EMBL" id="NVUL01000096">
    <property type="protein sequence ID" value="PCI74713.1"/>
    <property type="molecule type" value="Genomic_DNA"/>
</dbReference>
<comment type="caution">
    <text evidence="2">The sequence shown here is derived from an EMBL/GenBank/DDBJ whole genome shotgun (WGS) entry which is preliminary data.</text>
</comment>
<protein>
    <recommendedName>
        <fullName evidence="1">YdhG-like domain-containing protein</fullName>
    </recommendedName>
</protein>
<organism evidence="2 3">
    <name type="scientific">SAR86 cluster bacterium</name>
    <dbReference type="NCBI Taxonomy" id="2030880"/>
    <lineage>
        <taxon>Bacteria</taxon>
        <taxon>Pseudomonadati</taxon>
        <taxon>Pseudomonadota</taxon>
        <taxon>Gammaproteobacteria</taxon>
        <taxon>SAR86 cluster</taxon>
    </lineage>
</organism>
<feature type="domain" description="YdhG-like" evidence="1">
    <location>
        <begin position="18"/>
        <end position="119"/>
    </location>
</feature>